<reference evidence="1 2" key="1">
    <citation type="submission" date="2017-09" db="EMBL/GenBank/DDBJ databases">
        <authorList>
            <person name="Lee N."/>
            <person name="Cho B.-K."/>
        </authorList>
    </citation>
    <scope>NUCLEOTIDE SEQUENCE [LARGE SCALE GENOMIC DNA]</scope>
    <source>
        <strain evidence="1 2">ATCC 13740</strain>
    </source>
</reference>
<dbReference type="EMBL" id="CP023694">
    <property type="protein sequence ID" value="QEV23971.1"/>
    <property type="molecule type" value="Genomic_DNA"/>
</dbReference>
<dbReference type="Gene3D" id="6.20.20.10">
    <property type="match status" value="1"/>
</dbReference>
<protein>
    <submittedName>
        <fullName evidence="1">Uncharacterized protein</fullName>
    </submittedName>
</protein>
<dbReference type="KEGG" id="scoe:CP976_07305"/>
<proteinExistence type="predicted"/>
<dbReference type="Proteomes" id="UP000326598">
    <property type="component" value="Chromosome"/>
</dbReference>
<gene>
    <name evidence="1" type="ORF">CP976_07305</name>
</gene>
<name>A0A5J6HZW4_STRC4</name>
<evidence type="ECO:0000313" key="2">
    <source>
        <dbReference type="Proteomes" id="UP000326598"/>
    </source>
</evidence>
<evidence type="ECO:0000313" key="1">
    <source>
        <dbReference type="EMBL" id="QEV23971.1"/>
    </source>
</evidence>
<organism evidence="1 2">
    <name type="scientific">Streptomyces coeruleorubidus</name>
    <dbReference type="NCBI Taxonomy" id="116188"/>
    <lineage>
        <taxon>Bacteria</taxon>
        <taxon>Bacillati</taxon>
        <taxon>Actinomycetota</taxon>
        <taxon>Actinomycetes</taxon>
        <taxon>Kitasatosporales</taxon>
        <taxon>Streptomycetaceae</taxon>
        <taxon>Streptomyces</taxon>
    </lineage>
</organism>
<sequence>MGIEVKIVEMTVDGQPKTCPDCAISMFSLDGRGIFDFFPAWGNCDSGHSWEDPLITVGDLKKIKAASTGRQRAEDDDVFEIEVGGAVLAGTLHPEVILDDLKRAGGIYWTRIIKPAARRRKNKAVRAITRPIRRTARNGVATVKAGALEAAWTVQAGGYEPDPDYTPEPINPCPACEGRGHHAIESRLHDTTRIRCAVCHGTGEID</sequence>
<dbReference type="InterPro" id="IPR036410">
    <property type="entry name" value="HSP_DnaJ_Cys-rich_dom_sf"/>
</dbReference>
<dbReference type="GeneID" id="91415890"/>
<accession>A0A5J6HZW4</accession>
<dbReference type="AlphaFoldDB" id="A0A5J6HZW4"/>
<dbReference type="RefSeq" id="WP_150479591.1">
    <property type="nucleotide sequence ID" value="NZ_BMTB01000010.1"/>
</dbReference>
<dbReference type="SUPFAM" id="SSF57938">
    <property type="entry name" value="DnaJ/Hsp40 cysteine-rich domain"/>
    <property type="match status" value="1"/>
</dbReference>